<reference evidence="1 2" key="1">
    <citation type="journal article" date="2023" name="Insect Mol. Biol.">
        <title>Genome sequencing provides insights into the evolution of gene families encoding plant cell wall-degrading enzymes in longhorned beetles.</title>
        <authorList>
            <person name="Shin N.R."/>
            <person name="Okamura Y."/>
            <person name="Kirsch R."/>
            <person name="Pauchet Y."/>
        </authorList>
    </citation>
    <scope>NUCLEOTIDE SEQUENCE [LARGE SCALE GENOMIC DNA]</scope>
    <source>
        <strain evidence="1">EAD_L_NR</strain>
    </source>
</reference>
<protein>
    <submittedName>
        <fullName evidence="1">Uncharacterized protein</fullName>
    </submittedName>
</protein>
<organism evidence="1 2">
    <name type="scientific">Exocentrus adspersus</name>
    <dbReference type="NCBI Taxonomy" id="1586481"/>
    <lineage>
        <taxon>Eukaryota</taxon>
        <taxon>Metazoa</taxon>
        <taxon>Ecdysozoa</taxon>
        <taxon>Arthropoda</taxon>
        <taxon>Hexapoda</taxon>
        <taxon>Insecta</taxon>
        <taxon>Pterygota</taxon>
        <taxon>Neoptera</taxon>
        <taxon>Endopterygota</taxon>
        <taxon>Coleoptera</taxon>
        <taxon>Polyphaga</taxon>
        <taxon>Cucujiformia</taxon>
        <taxon>Chrysomeloidea</taxon>
        <taxon>Cerambycidae</taxon>
        <taxon>Lamiinae</taxon>
        <taxon>Acanthocinini</taxon>
        <taxon>Exocentrus</taxon>
    </lineage>
</organism>
<evidence type="ECO:0000313" key="2">
    <source>
        <dbReference type="Proteomes" id="UP001159042"/>
    </source>
</evidence>
<gene>
    <name evidence="1" type="ORF">NQ315_013906</name>
</gene>
<comment type="caution">
    <text evidence="1">The sequence shown here is derived from an EMBL/GenBank/DDBJ whole genome shotgun (WGS) entry which is preliminary data.</text>
</comment>
<dbReference type="EMBL" id="JANEYG010000394">
    <property type="protein sequence ID" value="KAJ8909869.1"/>
    <property type="molecule type" value="Genomic_DNA"/>
</dbReference>
<sequence length="72" mass="7843">MSSESEYSESCALPNITEAANSASENILPDKSRSRFFGLICISEISKDLKLLGLFGVCIPCYVVQLLISNII</sequence>
<name>A0AAV8V6T4_9CUCU</name>
<accession>A0AAV8V6T4</accession>
<dbReference type="AlphaFoldDB" id="A0AAV8V6T4"/>
<evidence type="ECO:0000313" key="1">
    <source>
        <dbReference type="EMBL" id="KAJ8909869.1"/>
    </source>
</evidence>
<keyword evidence="2" id="KW-1185">Reference proteome</keyword>
<proteinExistence type="predicted"/>
<dbReference type="Proteomes" id="UP001159042">
    <property type="component" value="Unassembled WGS sequence"/>
</dbReference>